<keyword evidence="4" id="KW-1185">Reference proteome</keyword>
<dbReference type="Proteomes" id="UP001442494">
    <property type="component" value="Unassembled WGS sequence"/>
</dbReference>
<feature type="domain" description="NAD-dependent epimerase/dehydratase" evidence="2">
    <location>
        <begin position="4"/>
        <end position="233"/>
    </location>
</feature>
<sequence length="307" mass="34224">MKTVLITGVTGFIGRYVARQFAETGWSVVGIGNRPPENAPRQDLFRYQQISLPSADLVNVIQELQPEICIHCAGRASVELSITDPSADFSNSVSVTFNLLDSLRLYAPKCRLIYLSSAAVYGNPETLPIQENQSLKPISPYGFHKMMSEQLCTEFFKVYNLPTAIVRIFSGYGPGLRRQVLWDMCQKALTQSALKLRGTGNESRDFIHGRDVARAIHILAEKADCEAEVYNLANGVETTIKELAELMLAKLGEYVPVEFDNVTPVGTPINWQADMSKLTKLGFTPEVTIERGVNVYVQWCRAEILGW</sequence>
<proteinExistence type="inferred from homology"/>
<comment type="similarity">
    <text evidence="1">Belongs to the NAD(P)-dependent epimerase/dehydratase family.</text>
</comment>
<dbReference type="Pfam" id="PF01370">
    <property type="entry name" value="Epimerase"/>
    <property type="match status" value="1"/>
</dbReference>
<comment type="caution">
    <text evidence="3">The sequence shown here is derived from an EMBL/GenBank/DDBJ whole genome shotgun (WGS) entry which is preliminary data.</text>
</comment>
<evidence type="ECO:0000259" key="2">
    <source>
        <dbReference type="Pfam" id="PF01370"/>
    </source>
</evidence>
<dbReference type="RefSeq" id="WP_190424615.1">
    <property type="nucleotide sequence ID" value="NZ_JAMPKK010000041.1"/>
</dbReference>
<dbReference type="InterPro" id="IPR001509">
    <property type="entry name" value="Epimerase_deHydtase"/>
</dbReference>
<dbReference type="InterPro" id="IPR036291">
    <property type="entry name" value="NAD(P)-bd_dom_sf"/>
</dbReference>
<evidence type="ECO:0000256" key="1">
    <source>
        <dbReference type="ARBA" id="ARBA00007637"/>
    </source>
</evidence>
<name>A0ABV0JT54_9CYAN</name>
<reference evidence="3 4" key="1">
    <citation type="submission" date="2022-04" db="EMBL/GenBank/DDBJ databases">
        <title>Positive selection, recombination, and allopatry shape intraspecific diversity of widespread and dominant cyanobacteria.</title>
        <authorList>
            <person name="Wei J."/>
            <person name="Shu W."/>
            <person name="Hu C."/>
        </authorList>
    </citation>
    <scope>NUCLEOTIDE SEQUENCE [LARGE SCALE GENOMIC DNA]</scope>
    <source>
        <strain evidence="3 4">GB2-A5</strain>
    </source>
</reference>
<organism evidence="3 4">
    <name type="scientific">Funiculus sociatus GB2-A5</name>
    <dbReference type="NCBI Taxonomy" id="2933946"/>
    <lineage>
        <taxon>Bacteria</taxon>
        <taxon>Bacillati</taxon>
        <taxon>Cyanobacteriota</taxon>
        <taxon>Cyanophyceae</taxon>
        <taxon>Coleofasciculales</taxon>
        <taxon>Coleofasciculaceae</taxon>
        <taxon>Funiculus</taxon>
    </lineage>
</organism>
<protein>
    <submittedName>
        <fullName evidence="3">NAD-dependent epimerase/dehydratase family protein</fullName>
    </submittedName>
</protein>
<gene>
    <name evidence="3" type="ORF">NDI37_17735</name>
</gene>
<evidence type="ECO:0000313" key="3">
    <source>
        <dbReference type="EMBL" id="MEP0866304.1"/>
    </source>
</evidence>
<dbReference type="Gene3D" id="3.40.50.720">
    <property type="entry name" value="NAD(P)-binding Rossmann-like Domain"/>
    <property type="match status" value="1"/>
</dbReference>
<evidence type="ECO:0000313" key="4">
    <source>
        <dbReference type="Proteomes" id="UP001442494"/>
    </source>
</evidence>
<dbReference type="PANTHER" id="PTHR43000">
    <property type="entry name" value="DTDP-D-GLUCOSE 4,6-DEHYDRATASE-RELATED"/>
    <property type="match status" value="1"/>
</dbReference>
<accession>A0ABV0JT54</accession>
<dbReference type="SUPFAM" id="SSF51735">
    <property type="entry name" value="NAD(P)-binding Rossmann-fold domains"/>
    <property type="match status" value="1"/>
</dbReference>
<dbReference type="EMBL" id="JAMPKK010000041">
    <property type="protein sequence ID" value="MEP0866304.1"/>
    <property type="molecule type" value="Genomic_DNA"/>
</dbReference>